<evidence type="ECO:0000256" key="1">
    <source>
        <dbReference type="ARBA" id="ARBA00023268"/>
    </source>
</evidence>
<proteinExistence type="predicted"/>
<evidence type="ECO:0000313" key="3">
    <source>
        <dbReference type="Proteomes" id="UP001652660"/>
    </source>
</evidence>
<dbReference type="Proteomes" id="UP001652660">
    <property type="component" value="Chromosome 5c"/>
</dbReference>
<gene>
    <name evidence="4" type="primary">LOC140007244</name>
</gene>
<dbReference type="SUPFAM" id="SSF56672">
    <property type="entry name" value="DNA/RNA polymerases"/>
    <property type="match status" value="1"/>
</dbReference>
<name>A0ABM4UFK5_COFAR</name>
<protein>
    <submittedName>
        <fullName evidence="4">Uncharacterized mitochondrial protein AtMg00860-like</fullName>
    </submittedName>
</protein>
<keyword evidence="3" id="KW-1185">Reference proteome</keyword>
<keyword evidence="1" id="KW-0511">Multifunctional enzyme</keyword>
<evidence type="ECO:0000259" key="2">
    <source>
        <dbReference type="Pfam" id="PF17919"/>
    </source>
</evidence>
<dbReference type="Pfam" id="PF17919">
    <property type="entry name" value="RT_RNaseH_2"/>
    <property type="match status" value="1"/>
</dbReference>
<dbReference type="InterPro" id="IPR043128">
    <property type="entry name" value="Rev_trsase/Diguanyl_cyclase"/>
</dbReference>
<dbReference type="Gene3D" id="3.30.70.270">
    <property type="match status" value="2"/>
</dbReference>
<dbReference type="InterPro" id="IPR050951">
    <property type="entry name" value="Retrovirus_Pol_polyprotein"/>
</dbReference>
<organism evidence="3 4">
    <name type="scientific">Coffea arabica</name>
    <name type="common">Arabian coffee</name>
    <dbReference type="NCBI Taxonomy" id="13443"/>
    <lineage>
        <taxon>Eukaryota</taxon>
        <taxon>Viridiplantae</taxon>
        <taxon>Streptophyta</taxon>
        <taxon>Embryophyta</taxon>
        <taxon>Tracheophyta</taxon>
        <taxon>Spermatophyta</taxon>
        <taxon>Magnoliopsida</taxon>
        <taxon>eudicotyledons</taxon>
        <taxon>Gunneridae</taxon>
        <taxon>Pentapetalae</taxon>
        <taxon>asterids</taxon>
        <taxon>lamiids</taxon>
        <taxon>Gentianales</taxon>
        <taxon>Rubiaceae</taxon>
        <taxon>Ixoroideae</taxon>
        <taxon>Gardenieae complex</taxon>
        <taxon>Bertiereae - Coffeeae clade</taxon>
        <taxon>Coffeeae</taxon>
        <taxon>Coffea</taxon>
    </lineage>
</organism>
<accession>A0ABM4UFK5</accession>
<dbReference type="PANTHER" id="PTHR37984">
    <property type="entry name" value="PROTEIN CBG26694"/>
    <property type="match status" value="1"/>
</dbReference>
<reference evidence="4" key="1">
    <citation type="submission" date="2025-08" db="UniProtKB">
        <authorList>
            <consortium name="RefSeq"/>
        </authorList>
    </citation>
    <scope>IDENTIFICATION</scope>
    <source>
        <tissue evidence="4">Leaves</tissue>
    </source>
</reference>
<dbReference type="RefSeq" id="XP_071906047.1">
    <property type="nucleotide sequence ID" value="XM_072049946.1"/>
</dbReference>
<feature type="domain" description="Reverse transcriptase/retrotransposon-derived protein RNase H-like" evidence="2">
    <location>
        <begin position="76"/>
        <end position="137"/>
    </location>
</feature>
<dbReference type="GeneID" id="140007244"/>
<dbReference type="PANTHER" id="PTHR37984:SF5">
    <property type="entry name" value="PROTEIN NYNRIN-LIKE"/>
    <property type="match status" value="1"/>
</dbReference>
<dbReference type="InterPro" id="IPR041577">
    <property type="entry name" value="RT_RNaseH_2"/>
</dbReference>
<evidence type="ECO:0000313" key="4">
    <source>
        <dbReference type="RefSeq" id="XP_071906047.1"/>
    </source>
</evidence>
<dbReference type="InterPro" id="IPR043502">
    <property type="entry name" value="DNA/RNA_pol_sf"/>
</dbReference>
<sequence>MQEHLKHVTEVLNILRQHQLYAKKNQCAFNQLQVEYLGHIISIEGVEADPRKRFVKRYESITRPLITLLKNDNFQWEAEAEEAFQNLKLAICSTPVLALPDFTQSFVIETDACYNGIEAVLMQNRRPLAFISQGLGPKNLGKGKENVVANALSRRSGEDLECTAITNVVPEWVKEVIENYEGDE</sequence>